<organism evidence="3 4">
    <name type="scientific">Streptomyces roseirectus</name>
    <dbReference type="NCBI Taxonomy" id="2768066"/>
    <lineage>
        <taxon>Bacteria</taxon>
        <taxon>Bacillati</taxon>
        <taxon>Actinomycetota</taxon>
        <taxon>Actinomycetes</taxon>
        <taxon>Kitasatosporales</taxon>
        <taxon>Streptomycetaceae</taxon>
        <taxon>Streptomyces</taxon>
    </lineage>
</organism>
<keyword evidence="2" id="KW-0560">Oxidoreductase</keyword>
<dbReference type="AlphaFoldDB" id="A0A7H0I7U3"/>
<keyword evidence="2" id="KW-0408">Iron</keyword>
<accession>A0A7H0I7U3</accession>
<dbReference type="PROSITE" id="PS00086">
    <property type="entry name" value="CYTOCHROME_P450"/>
    <property type="match status" value="1"/>
</dbReference>
<name>A0A7H0I7U3_9ACTN</name>
<dbReference type="InterPro" id="IPR002397">
    <property type="entry name" value="Cyt_P450_B"/>
</dbReference>
<keyword evidence="2" id="KW-0479">Metal-binding</keyword>
<proteinExistence type="inferred from homology"/>
<keyword evidence="2" id="KW-0503">Monooxygenase</keyword>
<sequence>MGIMRVVPRFDLTAPSFHHDPYSVYRKLREAEPVVRTPYGSWVVTRFAEVSALLRDSRLSVRFPDDPDWVTRHGGPGSVTVEDGRRWMLLRDGEDHRGIRGVFHRHFTPAAVERQARRVADAVDAALGALAPGAVVDVVTGLAEPVVAEVLCDLIGFPADRRGRYLEWSSAIARMTGPVPGTGVRERAETAMAEFRTEIGRLAREGRLSGIAAGLLGEETGPREAEFVANTVMLAMAGTDTTVSQIALSVHALLRHPEQLEQARSDPGLVARGTAEFARYDSPVQLVTRRTLLPVRVGDTTVPAGAKVMLSLGAANRDPDRYPAPDRLDLNRPDVARLPFGDGPHYCLGARMSKLVTGTTLAELLRRHPRLTPVAPLDRLEWRPSVVARRPRRLLIRLG</sequence>
<dbReference type="Gene3D" id="1.10.630.10">
    <property type="entry name" value="Cytochrome P450"/>
    <property type="match status" value="1"/>
</dbReference>
<dbReference type="InterPro" id="IPR017972">
    <property type="entry name" value="Cyt_P450_CS"/>
</dbReference>
<keyword evidence="2" id="KW-0349">Heme</keyword>
<keyword evidence="4" id="KW-1185">Reference proteome</keyword>
<dbReference type="GO" id="GO:0020037">
    <property type="term" value="F:heme binding"/>
    <property type="evidence" value="ECO:0007669"/>
    <property type="project" value="InterPro"/>
</dbReference>
<dbReference type="InterPro" id="IPR036396">
    <property type="entry name" value="Cyt_P450_sf"/>
</dbReference>
<dbReference type="GO" id="GO:0016705">
    <property type="term" value="F:oxidoreductase activity, acting on paired donors, with incorporation or reduction of molecular oxygen"/>
    <property type="evidence" value="ECO:0007669"/>
    <property type="project" value="InterPro"/>
</dbReference>
<protein>
    <submittedName>
        <fullName evidence="3">Cytochrome P450</fullName>
    </submittedName>
</protein>
<evidence type="ECO:0000256" key="1">
    <source>
        <dbReference type="ARBA" id="ARBA00010617"/>
    </source>
</evidence>
<dbReference type="Pfam" id="PF00067">
    <property type="entry name" value="p450"/>
    <property type="match status" value="1"/>
</dbReference>
<dbReference type="InterPro" id="IPR001128">
    <property type="entry name" value="Cyt_P450"/>
</dbReference>
<dbReference type="RefSeq" id="WP_187745898.1">
    <property type="nucleotide sequence ID" value="NZ_CP060828.1"/>
</dbReference>
<dbReference type="GO" id="GO:0005506">
    <property type="term" value="F:iron ion binding"/>
    <property type="evidence" value="ECO:0007669"/>
    <property type="project" value="InterPro"/>
</dbReference>
<gene>
    <name evidence="3" type="ORF">IAG44_04920</name>
</gene>
<dbReference type="GO" id="GO:0004497">
    <property type="term" value="F:monooxygenase activity"/>
    <property type="evidence" value="ECO:0007669"/>
    <property type="project" value="UniProtKB-KW"/>
</dbReference>
<dbReference type="PRINTS" id="PR00359">
    <property type="entry name" value="BP450"/>
</dbReference>
<dbReference type="PANTHER" id="PTHR46696">
    <property type="entry name" value="P450, PUTATIVE (EUROFUNG)-RELATED"/>
    <property type="match status" value="1"/>
</dbReference>
<reference evidence="3 4" key="1">
    <citation type="submission" date="2020-08" db="EMBL/GenBank/DDBJ databases">
        <title>A novel species.</title>
        <authorList>
            <person name="Gao J."/>
        </authorList>
    </citation>
    <scope>NUCLEOTIDE SEQUENCE [LARGE SCALE GENOMIC DNA]</scope>
    <source>
        <strain evidence="3 4">CRXT-G-22</strain>
    </source>
</reference>
<dbReference type="SUPFAM" id="SSF48264">
    <property type="entry name" value="Cytochrome P450"/>
    <property type="match status" value="1"/>
</dbReference>
<evidence type="ECO:0000256" key="2">
    <source>
        <dbReference type="RuleBase" id="RU000461"/>
    </source>
</evidence>
<comment type="similarity">
    <text evidence="1 2">Belongs to the cytochrome P450 family.</text>
</comment>
<dbReference type="EMBL" id="CP060828">
    <property type="protein sequence ID" value="QNP68859.1"/>
    <property type="molecule type" value="Genomic_DNA"/>
</dbReference>
<dbReference type="PANTHER" id="PTHR46696:SF1">
    <property type="entry name" value="CYTOCHROME P450 YJIB-RELATED"/>
    <property type="match status" value="1"/>
</dbReference>
<evidence type="ECO:0000313" key="3">
    <source>
        <dbReference type="EMBL" id="QNP68859.1"/>
    </source>
</evidence>
<dbReference type="Proteomes" id="UP000516052">
    <property type="component" value="Chromosome"/>
</dbReference>
<dbReference type="KEGG" id="sroi:IAG44_04920"/>
<evidence type="ECO:0000313" key="4">
    <source>
        <dbReference type="Proteomes" id="UP000516052"/>
    </source>
</evidence>